<gene>
    <name evidence="1" type="ORF">I2I05_19025</name>
</gene>
<comment type="caution">
    <text evidence="1">The sequence shown here is derived from an EMBL/GenBank/DDBJ whole genome shotgun (WGS) entry which is preliminary data.</text>
</comment>
<dbReference type="EMBL" id="JADQDQ010000013">
    <property type="protein sequence ID" value="MBF9239494.1"/>
    <property type="molecule type" value="Genomic_DNA"/>
</dbReference>
<proteinExistence type="predicted"/>
<keyword evidence="2" id="KW-1185">Reference proteome</keyword>
<evidence type="ECO:0000313" key="1">
    <source>
        <dbReference type="EMBL" id="MBF9239494.1"/>
    </source>
</evidence>
<organism evidence="1 2">
    <name type="scientific">Hymenobacter jeongseonensis</name>
    <dbReference type="NCBI Taxonomy" id="2791027"/>
    <lineage>
        <taxon>Bacteria</taxon>
        <taxon>Pseudomonadati</taxon>
        <taxon>Bacteroidota</taxon>
        <taxon>Cytophagia</taxon>
        <taxon>Cytophagales</taxon>
        <taxon>Hymenobacteraceae</taxon>
        <taxon>Hymenobacter</taxon>
    </lineage>
</organism>
<dbReference type="RefSeq" id="WP_196283846.1">
    <property type="nucleotide sequence ID" value="NZ_JADQDQ010000013.1"/>
</dbReference>
<evidence type="ECO:0000313" key="2">
    <source>
        <dbReference type="Proteomes" id="UP000597617"/>
    </source>
</evidence>
<accession>A0ABS0IN94</accession>
<reference evidence="1 2" key="1">
    <citation type="submission" date="2020-11" db="EMBL/GenBank/DDBJ databases">
        <authorList>
            <person name="Kim M.K."/>
        </authorList>
    </citation>
    <scope>NUCLEOTIDE SEQUENCE [LARGE SCALE GENOMIC DNA]</scope>
    <source>
        <strain evidence="1 2">BT683</strain>
    </source>
</reference>
<dbReference type="Proteomes" id="UP000597617">
    <property type="component" value="Unassembled WGS sequence"/>
</dbReference>
<name>A0ABS0IN94_9BACT</name>
<sequence>MTDRQKYFHLLALVCEDLHASAVDVAVRGGHEASSVKLMGVRHGRYIKLAWLIDLVRIGLPDFSIPAELLPAEKQVQEALFPIS</sequence>
<protein>
    <submittedName>
        <fullName evidence="1">Uncharacterized protein</fullName>
    </submittedName>
</protein>